<sequence>MAAELTAVELVPELAVFEVPAAGYGTAGLGATHPVYFAAVNLDAIVPIAVEMSSVQRIATLLFAVERVALGVAAAAGFAVEVVAGGLSAVVAAVAAAVLSAVELAAGETAGPLHHRTPSPKGGHIHERYVLSCQISDVSCSKDLVFQALTWISSLLLL</sequence>
<proteinExistence type="predicted"/>
<protein>
    <submittedName>
        <fullName evidence="1">Uncharacterized protein</fullName>
    </submittedName>
</protein>
<evidence type="ECO:0000313" key="1">
    <source>
        <dbReference type="EMBL" id="PFH47432.1"/>
    </source>
</evidence>
<evidence type="ECO:0000313" key="2">
    <source>
        <dbReference type="Proteomes" id="UP000242287"/>
    </source>
</evidence>
<gene>
    <name evidence="1" type="ORF">AMATHDRAFT_50302</name>
</gene>
<dbReference type="EMBL" id="KZ302111">
    <property type="protein sequence ID" value="PFH47432.1"/>
    <property type="molecule type" value="Genomic_DNA"/>
</dbReference>
<keyword evidence="2" id="KW-1185">Reference proteome</keyword>
<organism evidence="1 2">
    <name type="scientific">Amanita thiersii Skay4041</name>
    <dbReference type="NCBI Taxonomy" id="703135"/>
    <lineage>
        <taxon>Eukaryota</taxon>
        <taxon>Fungi</taxon>
        <taxon>Dikarya</taxon>
        <taxon>Basidiomycota</taxon>
        <taxon>Agaricomycotina</taxon>
        <taxon>Agaricomycetes</taxon>
        <taxon>Agaricomycetidae</taxon>
        <taxon>Agaricales</taxon>
        <taxon>Pluteineae</taxon>
        <taxon>Amanitaceae</taxon>
        <taxon>Amanita</taxon>
    </lineage>
</organism>
<name>A0A2A9NIA7_9AGAR</name>
<dbReference type="Proteomes" id="UP000242287">
    <property type="component" value="Unassembled WGS sequence"/>
</dbReference>
<dbReference type="AlphaFoldDB" id="A0A2A9NIA7"/>
<reference evidence="1 2" key="1">
    <citation type="submission" date="2014-02" db="EMBL/GenBank/DDBJ databases">
        <title>Transposable element dynamics among asymbiotic and ectomycorrhizal Amanita fungi.</title>
        <authorList>
            <consortium name="DOE Joint Genome Institute"/>
            <person name="Hess J."/>
            <person name="Skrede I."/>
            <person name="Wolfe B."/>
            <person name="LaButti K."/>
            <person name="Ohm R.A."/>
            <person name="Grigoriev I.V."/>
            <person name="Pringle A."/>
        </authorList>
    </citation>
    <scope>NUCLEOTIDE SEQUENCE [LARGE SCALE GENOMIC DNA]</scope>
    <source>
        <strain evidence="1 2">SKay4041</strain>
    </source>
</reference>
<accession>A0A2A9NIA7</accession>